<evidence type="ECO:0000256" key="1">
    <source>
        <dbReference type="SAM" id="MobiDB-lite"/>
    </source>
</evidence>
<reference evidence="2 3" key="1">
    <citation type="journal article" date="2019" name="Genome Biol. Evol.">
        <title>Whole-Genome Sequencing of the Giant Devil Catfish, Bagarius yarrelli.</title>
        <authorList>
            <person name="Jiang W."/>
            <person name="Lv Y."/>
            <person name="Cheng L."/>
            <person name="Yang K."/>
            <person name="Chao B."/>
            <person name="Wang X."/>
            <person name="Li Y."/>
            <person name="Pan X."/>
            <person name="You X."/>
            <person name="Zhang Y."/>
            <person name="Yang J."/>
            <person name="Li J."/>
            <person name="Zhang X."/>
            <person name="Liu S."/>
            <person name="Sun C."/>
            <person name="Yang J."/>
            <person name="Shi Q."/>
        </authorList>
    </citation>
    <scope>NUCLEOTIDE SEQUENCE [LARGE SCALE GENOMIC DNA]</scope>
    <source>
        <strain evidence="2">JWS20170419001</strain>
        <tissue evidence="2">Muscle</tissue>
    </source>
</reference>
<dbReference type="EMBL" id="VCAZ01000006">
    <property type="protein sequence ID" value="TSK22716.1"/>
    <property type="molecule type" value="Genomic_DNA"/>
</dbReference>
<dbReference type="Proteomes" id="UP000319801">
    <property type="component" value="Unassembled WGS sequence"/>
</dbReference>
<gene>
    <name evidence="2" type="ORF">Baya_2074</name>
</gene>
<comment type="caution">
    <text evidence="2">The sequence shown here is derived from an EMBL/GenBank/DDBJ whole genome shotgun (WGS) entry which is preliminary data.</text>
</comment>
<proteinExistence type="predicted"/>
<sequence length="119" mass="13618">MQIDPKVIECIKSGLKSTAESDAHSYWSARVEKGRGQAVHWEYLFTRCEVTASDWPAALCPLPHHLLKTSSGARQRKEAQLGREQAEWSPPRDRSARIPRALKQGSPNRPEERARKKWM</sequence>
<accession>A0A556TMX2</accession>
<feature type="compositionally biased region" description="Basic and acidic residues" evidence="1">
    <location>
        <begin position="109"/>
        <end position="119"/>
    </location>
</feature>
<evidence type="ECO:0000313" key="2">
    <source>
        <dbReference type="EMBL" id="TSK22716.1"/>
    </source>
</evidence>
<feature type="region of interest" description="Disordered" evidence="1">
    <location>
        <begin position="71"/>
        <end position="119"/>
    </location>
</feature>
<organism evidence="2 3">
    <name type="scientific">Bagarius yarrelli</name>
    <name type="common">Goonch</name>
    <name type="synonym">Bagrus yarrelli</name>
    <dbReference type="NCBI Taxonomy" id="175774"/>
    <lineage>
        <taxon>Eukaryota</taxon>
        <taxon>Metazoa</taxon>
        <taxon>Chordata</taxon>
        <taxon>Craniata</taxon>
        <taxon>Vertebrata</taxon>
        <taxon>Euteleostomi</taxon>
        <taxon>Actinopterygii</taxon>
        <taxon>Neopterygii</taxon>
        <taxon>Teleostei</taxon>
        <taxon>Ostariophysi</taxon>
        <taxon>Siluriformes</taxon>
        <taxon>Sisoridae</taxon>
        <taxon>Sisorinae</taxon>
        <taxon>Bagarius</taxon>
    </lineage>
</organism>
<dbReference type="AlphaFoldDB" id="A0A556TMX2"/>
<evidence type="ECO:0000313" key="3">
    <source>
        <dbReference type="Proteomes" id="UP000319801"/>
    </source>
</evidence>
<name>A0A556TMX2_BAGYA</name>
<keyword evidence="3" id="KW-1185">Reference proteome</keyword>
<protein>
    <submittedName>
        <fullName evidence="2">Uncharacterized protein</fullName>
    </submittedName>
</protein>
<feature type="compositionally biased region" description="Basic and acidic residues" evidence="1">
    <location>
        <begin position="75"/>
        <end position="96"/>
    </location>
</feature>